<dbReference type="Pfam" id="PF00106">
    <property type="entry name" value="adh_short"/>
    <property type="match status" value="1"/>
</dbReference>
<dbReference type="CDD" id="cd05233">
    <property type="entry name" value="SDR_c"/>
    <property type="match status" value="1"/>
</dbReference>
<gene>
    <name evidence="4" type="ORF">AS156_34015</name>
</gene>
<evidence type="ECO:0000313" key="4">
    <source>
        <dbReference type="EMBL" id="KWV58599.1"/>
    </source>
</evidence>
<dbReference type="InterPro" id="IPR057326">
    <property type="entry name" value="KR_dom"/>
</dbReference>
<comment type="similarity">
    <text evidence="1 2">Belongs to the short-chain dehydrogenases/reductases (SDR) family.</text>
</comment>
<dbReference type="FunFam" id="3.40.50.720:FF:000084">
    <property type="entry name" value="Short-chain dehydrogenase reductase"/>
    <property type="match status" value="1"/>
</dbReference>
<dbReference type="InterPro" id="IPR036291">
    <property type="entry name" value="NAD(P)-bd_dom_sf"/>
</dbReference>
<dbReference type="Proteomes" id="UP000057737">
    <property type="component" value="Unassembled WGS sequence"/>
</dbReference>
<dbReference type="PRINTS" id="PR00080">
    <property type="entry name" value="SDRFAMILY"/>
</dbReference>
<dbReference type="InterPro" id="IPR002347">
    <property type="entry name" value="SDR_fam"/>
</dbReference>
<dbReference type="SMART" id="SM00822">
    <property type="entry name" value="PKS_KR"/>
    <property type="match status" value="1"/>
</dbReference>
<dbReference type="InterPro" id="IPR020904">
    <property type="entry name" value="Sc_DH/Rdtase_CS"/>
</dbReference>
<dbReference type="OrthoDB" id="9804774at2"/>
<evidence type="ECO:0000313" key="5">
    <source>
        <dbReference type="Proteomes" id="UP000057737"/>
    </source>
</evidence>
<keyword evidence="5" id="KW-1185">Reference proteome</keyword>
<proteinExistence type="inferred from homology"/>
<protein>
    <submittedName>
        <fullName evidence="4">3-hydroxyacyl-CoA dehydrogenase</fullName>
    </submittedName>
</protein>
<feature type="domain" description="Ketoreductase" evidence="3">
    <location>
        <begin position="8"/>
        <end position="175"/>
    </location>
</feature>
<dbReference type="EMBL" id="LNCU01000036">
    <property type="protein sequence ID" value="KWV58599.1"/>
    <property type="molecule type" value="Genomic_DNA"/>
</dbReference>
<dbReference type="PRINTS" id="PR00081">
    <property type="entry name" value="GDHRDH"/>
</dbReference>
<organism evidence="4 5">
    <name type="scientific">Bradyrhizobium macuxiense</name>
    <dbReference type="NCBI Taxonomy" id="1755647"/>
    <lineage>
        <taxon>Bacteria</taxon>
        <taxon>Pseudomonadati</taxon>
        <taxon>Pseudomonadota</taxon>
        <taxon>Alphaproteobacteria</taxon>
        <taxon>Hyphomicrobiales</taxon>
        <taxon>Nitrobacteraceae</taxon>
        <taxon>Bradyrhizobium</taxon>
    </lineage>
</organism>
<evidence type="ECO:0000259" key="3">
    <source>
        <dbReference type="SMART" id="SM00822"/>
    </source>
</evidence>
<dbReference type="Gene3D" id="3.40.50.720">
    <property type="entry name" value="NAD(P)-binding Rossmann-like Domain"/>
    <property type="match status" value="1"/>
</dbReference>
<sequence length="259" mass="26098">MTRFWPNAHALVTGAGSGIGAATAIALAKAGVRVSIAGRRIETLEATATQLGDRTGAVVAIDVTDGAAVSGGVAQIEAEKGPIDVLVNNAGKASSAPFDKTDAGLWADMLASNLSSVFLVTHAVLPGMAQRGRGRVINVASTAGLTGYAYVSAYVAAKHGVVGLTRSLALEYARRGVTVNAVCPGYTDTPLVADAAANIVAKTGRSEHEARAALAKVNPMQRLVTPQEVADAILWLASEGASSINGQAVAVAGGEVLTG</sequence>
<dbReference type="SUPFAM" id="SSF51735">
    <property type="entry name" value="NAD(P)-binding Rossmann-fold domains"/>
    <property type="match status" value="1"/>
</dbReference>
<dbReference type="InterPro" id="IPR050259">
    <property type="entry name" value="SDR"/>
</dbReference>
<dbReference type="PROSITE" id="PS00061">
    <property type="entry name" value="ADH_SHORT"/>
    <property type="match status" value="1"/>
</dbReference>
<comment type="caution">
    <text evidence="4">The sequence shown here is derived from an EMBL/GenBank/DDBJ whole genome shotgun (WGS) entry which is preliminary data.</text>
</comment>
<dbReference type="PANTHER" id="PTHR42879:SF2">
    <property type="entry name" value="3-OXOACYL-[ACYL-CARRIER-PROTEIN] REDUCTASE FABG"/>
    <property type="match status" value="1"/>
</dbReference>
<dbReference type="GO" id="GO:0032787">
    <property type="term" value="P:monocarboxylic acid metabolic process"/>
    <property type="evidence" value="ECO:0007669"/>
    <property type="project" value="UniProtKB-ARBA"/>
</dbReference>
<name>A0A109K0M5_9BRAD</name>
<accession>A0A109K0M5</accession>
<dbReference type="PANTHER" id="PTHR42879">
    <property type="entry name" value="3-OXOACYL-(ACYL-CARRIER-PROTEIN) REDUCTASE"/>
    <property type="match status" value="1"/>
</dbReference>
<dbReference type="AlphaFoldDB" id="A0A109K0M5"/>
<dbReference type="PIRSF" id="PIRSF000126">
    <property type="entry name" value="11-beta-HSD1"/>
    <property type="match status" value="1"/>
</dbReference>
<dbReference type="RefSeq" id="WP_066503349.1">
    <property type="nucleotide sequence ID" value="NZ_LNCU01000036.1"/>
</dbReference>
<evidence type="ECO:0000256" key="2">
    <source>
        <dbReference type="RuleBase" id="RU000363"/>
    </source>
</evidence>
<reference evidence="4 5" key="1">
    <citation type="submission" date="2015-11" db="EMBL/GenBank/DDBJ databases">
        <title>Draft Genome Sequence of the Strain BR 10303 (Bradyrhizobium sp.) isolated from nodules of Centrolobium paraense.</title>
        <authorList>
            <person name="Zelli J.E."/>
            <person name="Simoes-Araujo J.L."/>
            <person name="Barauna A.C."/>
            <person name="Silva K."/>
        </authorList>
    </citation>
    <scope>NUCLEOTIDE SEQUENCE [LARGE SCALE GENOMIC DNA]</scope>
    <source>
        <strain evidence="4 5">BR 10303</strain>
    </source>
</reference>
<evidence type="ECO:0000256" key="1">
    <source>
        <dbReference type="ARBA" id="ARBA00006484"/>
    </source>
</evidence>